<dbReference type="Proteomes" id="UP000325255">
    <property type="component" value="Unassembled WGS sequence"/>
</dbReference>
<evidence type="ECO:0000313" key="6">
    <source>
        <dbReference type="EMBL" id="KAA5611435.1"/>
    </source>
</evidence>
<dbReference type="GO" id="GO:0043565">
    <property type="term" value="F:sequence-specific DNA binding"/>
    <property type="evidence" value="ECO:0007669"/>
    <property type="project" value="InterPro"/>
</dbReference>
<organism evidence="6 7">
    <name type="scientific">Rhodovastum atsumiense</name>
    <dbReference type="NCBI Taxonomy" id="504468"/>
    <lineage>
        <taxon>Bacteria</taxon>
        <taxon>Pseudomonadati</taxon>
        <taxon>Pseudomonadota</taxon>
        <taxon>Alphaproteobacteria</taxon>
        <taxon>Acetobacterales</taxon>
        <taxon>Acetobacteraceae</taxon>
        <taxon>Rhodovastum</taxon>
    </lineage>
</organism>
<dbReference type="PROSITE" id="PS01124">
    <property type="entry name" value="HTH_ARAC_FAMILY_2"/>
    <property type="match status" value="1"/>
</dbReference>
<dbReference type="Gene3D" id="1.10.10.60">
    <property type="entry name" value="Homeodomain-like"/>
    <property type="match status" value="1"/>
</dbReference>
<dbReference type="AlphaFoldDB" id="A0A5M6IVJ1"/>
<evidence type="ECO:0000256" key="3">
    <source>
        <dbReference type="ARBA" id="ARBA00023163"/>
    </source>
</evidence>
<evidence type="ECO:0000256" key="2">
    <source>
        <dbReference type="ARBA" id="ARBA00023125"/>
    </source>
</evidence>
<dbReference type="SUPFAM" id="SSF51215">
    <property type="entry name" value="Regulatory protein AraC"/>
    <property type="match status" value="1"/>
</dbReference>
<proteinExistence type="predicted"/>
<comment type="caution">
    <text evidence="6">The sequence shown here is derived from an EMBL/GenBank/DDBJ whole genome shotgun (WGS) entry which is preliminary data.</text>
</comment>
<dbReference type="InterPro" id="IPR003313">
    <property type="entry name" value="AraC-bd"/>
</dbReference>
<dbReference type="EMBL" id="VWPK01000020">
    <property type="protein sequence ID" value="KAA5611435.1"/>
    <property type="molecule type" value="Genomic_DNA"/>
</dbReference>
<feature type="region of interest" description="Disordered" evidence="4">
    <location>
        <begin position="26"/>
        <end position="50"/>
    </location>
</feature>
<dbReference type="InterPro" id="IPR018060">
    <property type="entry name" value="HTH_AraC"/>
</dbReference>
<keyword evidence="3" id="KW-0804">Transcription</keyword>
<dbReference type="InterPro" id="IPR009057">
    <property type="entry name" value="Homeodomain-like_sf"/>
</dbReference>
<dbReference type="SUPFAM" id="SSF46689">
    <property type="entry name" value="Homeodomain-like"/>
    <property type="match status" value="2"/>
</dbReference>
<dbReference type="GO" id="GO:0003700">
    <property type="term" value="F:DNA-binding transcription factor activity"/>
    <property type="evidence" value="ECO:0007669"/>
    <property type="project" value="InterPro"/>
</dbReference>
<dbReference type="PANTHER" id="PTHR46796">
    <property type="entry name" value="HTH-TYPE TRANSCRIPTIONAL ACTIVATOR RHAS-RELATED"/>
    <property type="match status" value="1"/>
</dbReference>
<sequence>MPTHRRRFAFGPSSSIATVDDAPLIRPISPPAEEDQAVRGGRTDDGPNDRATIRHLPDLHDIETLSARYVRQTFKPHAHDEYLFGVIESGVHAVWCRGTMNRVPAGTVVTMHPGDVHYGGGGHACGWCQRMLYVSEAGMRAILSDMADREITGSLDFTDAFHARPDLACRFSALHAVLHGSLEALARDVALDDLMRAILTELVPGVVPEDRNAPDGRIRDAIEYLRSRVDENVTLDELCRVADLRRRQTIAAFRRHTGLPPHAWHVQQKIGRVKRLLRDGMSAAQAAAETGFADQSHMARHFLGIVGVTPGAYARG</sequence>
<dbReference type="Pfam" id="PF02311">
    <property type="entry name" value="AraC_binding"/>
    <property type="match status" value="1"/>
</dbReference>
<dbReference type="OrthoDB" id="110167at2"/>
<evidence type="ECO:0000256" key="4">
    <source>
        <dbReference type="SAM" id="MobiDB-lite"/>
    </source>
</evidence>
<dbReference type="PANTHER" id="PTHR46796:SF2">
    <property type="entry name" value="TRANSCRIPTIONAL REGULATORY PROTEIN"/>
    <property type="match status" value="1"/>
</dbReference>
<keyword evidence="2" id="KW-0238">DNA-binding</keyword>
<accession>A0A5M6IVJ1</accession>
<dbReference type="InterPro" id="IPR037923">
    <property type="entry name" value="HTH-like"/>
</dbReference>
<evidence type="ECO:0000256" key="1">
    <source>
        <dbReference type="ARBA" id="ARBA00023015"/>
    </source>
</evidence>
<name>A0A5M6IVJ1_9PROT</name>
<dbReference type="Pfam" id="PF12833">
    <property type="entry name" value="HTH_18"/>
    <property type="match status" value="1"/>
</dbReference>
<feature type="compositionally biased region" description="Basic and acidic residues" evidence="4">
    <location>
        <begin position="41"/>
        <end position="50"/>
    </location>
</feature>
<gene>
    <name evidence="6" type="ORF">F1189_13965</name>
</gene>
<evidence type="ECO:0000313" key="7">
    <source>
        <dbReference type="Proteomes" id="UP000325255"/>
    </source>
</evidence>
<keyword evidence="7" id="KW-1185">Reference proteome</keyword>
<evidence type="ECO:0000259" key="5">
    <source>
        <dbReference type="PROSITE" id="PS01124"/>
    </source>
</evidence>
<dbReference type="InterPro" id="IPR050204">
    <property type="entry name" value="AraC_XylS_family_regulators"/>
</dbReference>
<keyword evidence="1" id="KW-0805">Transcription regulation</keyword>
<reference evidence="6 7" key="1">
    <citation type="submission" date="2019-09" db="EMBL/GenBank/DDBJ databases">
        <title>Genome sequence of Rhodovastum atsumiense, a diverse member of the Acetobacteraceae family of non-sulfur purple photosynthetic bacteria.</title>
        <authorList>
            <person name="Meyer T."/>
            <person name="Kyndt J."/>
        </authorList>
    </citation>
    <scope>NUCLEOTIDE SEQUENCE [LARGE SCALE GENOMIC DNA]</scope>
    <source>
        <strain evidence="6 7">DSM 21279</strain>
    </source>
</reference>
<protein>
    <submittedName>
        <fullName evidence="6">AraC family transcriptional regulator</fullName>
    </submittedName>
</protein>
<feature type="domain" description="HTH araC/xylS-type" evidence="5">
    <location>
        <begin position="219"/>
        <end position="316"/>
    </location>
</feature>
<dbReference type="SMART" id="SM00342">
    <property type="entry name" value="HTH_ARAC"/>
    <property type="match status" value="1"/>
</dbReference>